<dbReference type="RefSeq" id="WP_256881291.1">
    <property type="nucleotide sequence ID" value="NZ_JAFJMG010000007.1"/>
</dbReference>
<dbReference type="GO" id="GO:0008168">
    <property type="term" value="F:methyltransferase activity"/>
    <property type="evidence" value="ECO:0007669"/>
    <property type="project" value="UniProtKB-KW"/>
</dbReference>
<keyword evidence="2" id="KW-0808">Transferase</keyword>
<evidence type="ECO:0000259" key="1">
    <source>
        <dbReference type="Pfam" id="PF13649"/>
    </source>
</evidence>
<accession>A0AAW9STV2</accession>
<dbReference type="CDD" id="cd02440">
    <property type="entry name" value="AdoMet_MTases"/>
    <property type="match status" value="1"/>
</dbReference>
<dbReference type="AlphaFoldDB" id="A0AAW9STV2"/>
<dbReference type="EMBL" id="JASOOY020000020">
    <property type="protein sequence ID" value="MEO3717177.1"/>
    <property type="molecule type" value="Genomic_DNA"/>
</dbReference>
<dbReference type="PANTHER" id="PTHR42912:SF80">
    <property type="entry name" value="METHYLTRANSFERASE DOMAIN-CONTAINING PROTEIN"/>
    <property type="match status" value="1"/>
</dbReference>
<dbReference type="InterPro" id="IPR041698">
    <property type="entry name" value="Methyltransf_25"/>
</dbReference>
<dbReference type="EC" id="2.1.-.-" evidence="2"/>
<dbReference type="Gene3D" id="3.40.50.150">
    <property type="entry name" value="Vaccinia Virus protein VP39"/>
    <property type="match status" value="1"/>
</dbReference>
<dbReference type="SUPFAM" id="SSF53335">
    <property type="entry name" value="S-adenosyl-L-methionine-dependent methyltransferases"/>
    <property type="match status" value="1"/>
</dbReference>
<dbReference type="Proteomes" id="UP001223646">
    <property type="component" value="Unassembled WGS sequence"/>
</dbReference>
<evidence type="ECO:0000313" key="2">
    <source>
        <dbReference type="EMBL" id="MEO3717177.1"/>
    </source>
</evidence>
<dbReference type="GO" id="GO:0032259">
    <property type="term" value="P:methylation"/>
    <property type="evidence" value="ECO:0007669"/>
    <property type="project" value="UniProtKB-KW"/>
</dbReference>
<reference evidence="2" key="2">
    <citation type="submission" date="2024-05" db="EMBL/GenBank/DDBJ databases">
        <authorList>
            <person name="Wolfe A."/>
        </authorList>
    </citation>
    <scope>NUCLEOTIDE SEQUENCE</scope>
    <source>
        <strain evidence="2">UMB1064</strain>
    </source>
</reference>
<dbReference type="InterPro" id="IPR029063">
    <property type="entry name" value="SAM-dependent_MTases_sf"/>
</dbReference>
<evidence type="ECO:0000313" key="3">
    <source>
        <dbReference type="Proteomes" id="UP001223646"/>
    </source>
</evidence>
<protein>
    <submittedName>
        <fullName evidence="2">Class I SAM-dependent methyltransferase</fullName>
        <ecNumber evidence="2">2.1.-.-</ecNumber>
    </submittedName>
</protein>
<proteinExistence type="predicted"/>
<comment type="caution">
    <text evidence="2">The sequence shown here is derived from an EMBL/GenBank/DDBJ whole genome shotgun (WGS) entry which is preliminary data.</text>
</comment>
<name>A0AAW9STV2_CORAY</name>
<dbReference type="PANTHER" id="PTHR42912">
    <property type="entry name" value="METHYLTRANSFERASE"/>
    <property type="match status" value="1"/>
</dbReference>
<gene>
    <name evidence="2" type="ORF">QP460_006215</name>
</gene>
<dbReference type="InterPro" id="IPR050508">
    <property type="entry name" value="Methyltransf_Superfamily"/>
</dbReference>
<dbReference type="Pfam" id="PF13649">
    <property type="entry name" value="Methyltransf_25"/>
    <property type="match status" value="1"/>
</dbReference>
<organism evidence="2 3">
    <name type="scientific">Corynebacterium amycolatum</name>
    <dbReference type="NCBI Taxonomy" id="43765"/>
    <lineage>
        <taxon>Bacteria</taxon>
        <taxon>Bacillati</taxon>
        <taxon>Actinomycetota</taxon>
        <taxon>Actinomycetes</taxon>
        <taxon>Mycobacteriales</taxon>
        <taxon>Corynebacteriaceae</taxon>
        <taxon>Corynebacterium</taxon>
    </lineage>
</organism>
<sequence length="228" mass="25178">MVAMSDGTHNHRTWKEIIAADSQHSRRYANRWRGFVREGRDIDGEARLVDAMAPRHARILDAGCGQGRVGGYLAKAGHQVVGVDVDPYLIDEAKRQFPDATWLVGDLAQLPHVLDDGLENTPHDDTAAAFDIIICPGNVLTFVAPEDRAKVLQGFAEVLNPEGGRVIVGFGAGRGWDFVDFETAAQETGLTVIQRYSTWNLRPFDDESQFLVAVLERTKWRGLGILGQ</sequence>
<keyword evidence="2" id="KW-0489">Methyltransferase</keyword>
<feature type="domain" description="Methyltransferase" evidence="1">
    <location>
        <begin position="59"/>
        <end position="163"/>
    </location>
</feature>
<reference evidence="2" key="1">
    <citation type="submission" date="2023-05" db="EMBL/GenBank/DDBJ databases">
        <authorList>
            <person name="Du J."/>
        </authorList>
    </citation>
    <scope>NUCLEOTIDE SEQUENCE</scope>
    <source>
        <strain evidence="2">UMB1064</strain>
    </source>
</reference>